<dbReference type="RefSeq" id="WP_091240863.1">
    <property type="nucleotide sequence ID" value="NZ_FNIR01000003.1"/>
</dbReference>
<accession>A0A1H0FRW5</accession>
<reference evidence="2" key="1">
    <citation type="submission" date="2016-10" db="EMBL/GenBank/DDBJ databases">
        <authorList>
            <person name="Varghese N."/>
            <person name="Submissions S."/>
        </authorList>
    </citation>
    <scope>NUCLEOTIDE SEQUENCE [LARGE SCALE GENOMIC DNA]</scope>
    <source>
        <strain evidence="2">DSM 45843</strain>
    </source>
</reference>
<dbReference type="AlphaFoldDB" id="A0A1H0FRW5"/>
<evidence type="ECO:0000313" key="1">
    <source>
        <dbReference type="EMBL" id="SDN97380.1"/>
    </source>
</evidence>
<dbReference type="OrthoDB" id="594504at2"/>
<evidence type="ECO:0000313" key="2">
    <source>
        <dbReference type="Proteomes" id="UP000199088"/>
    </source>
</evidence>
<proteinExistence type="predicted"/>
<dbReference type="STRING" id="1052260.SAMN05660199_01002"/>
<name>A0A1H0FRW5_9ACTN</name>
<organism evidence="1 2">
    <name type="scientific">Klenkia soli</name>
    <dbReference type="NCBI Taxonomy" id="1052260"/>
    <lineage>
        <taxon>Bacteria</taxon>
        <taxon>Bacillati</taxon>
        <taxon>Actinomycetota</taxon>
        <taxon>Actinomycetes</taxon>
        <taxon>Geodermatophilales</taxon>
        <taxon>Geodermatophilaceae</taxon>
        <taxon>Klenkia</taxon>
    </lineage>
</organism>
<dbReference type="Proteomes" id="UP000199088">
    <property type="component" value="Unassembled WGS sequence"/>
</dbReference>
<gene>
    <name evidence="1" type="ORF">SAMN05660199_01002</name>
</gene>
<dbReference type="EMBL" id="FNIR01000003">
    <property type="protein sequence ID" value="SDN97380.1"/>
    <property type="molecule type" value="Genomic_DNA"/>
</dbReference>
<protein>
    <submittedName>
        <fullName evidence="1">Uncharacterized protein</fullName>
    </submittedName>
</protein>
<sequence>MTSDERAVRGLDVRAPDGELLERGRRLTFRDARPWVRRQSALVGVWNCGTPVAWAVGDARRALVDRIRASEGGDCNIGGDVLLFRLADGRRAVVVDRT</sequence>
<keyword evidence="2" id="KW-1185">Reference proteome</keyword>